<evidence type="ECO:0000313" key="2">
    <source>
        <dbReference type="Proteomes" id="UP000835052"/>
    </source>
</evidence>
<dbReference type="Proteomes" id="UP000835052">
    <property type="component" value="Unassembled WGS sequence"/>
</dbReference>
<keyword evidence="2" id="KW-1185">Reference proteome</keyword>
<dbReference type="EMBL" id="CAJGYM010000006">
    <property type="protein sequence ID" value="CAD6187413.1"/>
    <property type="molecule type" value="Genomic_DNA"/>
</dbReference>
<proteinExistence type="predicted"/>
<reference evidence="1" key="1">
    <citation type="submission" date="2020-10" db="EMBL/GenBank/DDBJ databases">
        <authorList>
            <person name="Kikuchi T."/>
        </authorList>
    </citation>
    <scope>NUCLEOTIDE SEQUENCE</scope>
    <source>
        <strain evidence="1">NKZ352</strain>
    </source>
</reference>
<protein>
    <submittedName>
        <fullName evidence="1">Uncharacterized protein</fullName>
    </submittedName>
</protein>
<sequence>MFATKLETPGQFSSRVRVVPAVVDARLTARTAVTSSRGKKEGTRHGACVYDLGGSQAMPPFRAGRRPLVIDPLSTAFLLYIHR</sequence>
<gene>
    <name evidence="1" type="ORF">CAUJ_LOCUS3332</name>
</gene>
<comment type="caution">
    <text evidence="1">The sequence shown here is derived from an EMBL/GenBank/DDBJ whole genome shotgun (WGS) entry which is preliminary data.</text>
</comment>
<dbReference type="AlphaFoldDB" id="A0A8S1GX13"/>
<name>A0A8S1GX13_9PELO</name>
<evidence type="ECO:0000313" key="1">
    <source>
        <dbReference type="EMBL" id="CAD6187413.1"/>
    </source>
</evidence>
<accession>A0A8S1GX13</accession>
<organism evidence="1 2">
    <name type="scientific">Caenorhabditis auriculariae</name>
    <dbReference type="NCBI Taxonomy" id="2777116"/>
    <lineage>
        <taxon>Eukaryota</taxon>
        <taxon>Metazoa</taxon>
        <taxon>Ecdysozoa</taxon>
        <taxon>Nematoda</taxon>
        <taxon>Chromadorea</taxon>
        <taxon>Rhabditida</taxon>
        <taxon>Rhabditina</taxon>
        <taxon>Rhabditomorpha</taxon>
        <taxon>Rhabditoidea</taxon>
        <taxon>Rhabditidae</taxon>
        <taxon>Peloderinae</taxon>
        <taxon>Caenorhabditis</taxon>
    </lineage>
</organism>